<keyword evidence="1" id="KW-0863">Zinc-finger</keyword>
<evidence type="ECO:0000259" key="3">
    <source>
        <dbReference type="PROSITE" id="PS50158"/>
    </source>
</evidence>
<reference evidence="4" key="2">
    <citation type="submission" date="2022-01" db="EMBL/GenBank/DDBJ databases">
        <authorList>
            <person name="Yamashiro T."/>
            <person name="Shiraishi A."/>
            <person name="Satake H."/>
            <person name="Nakayama K."/>
        </authorList>
    </citation>
    <scope>NUCLEOTIDE SEQUENCE</scope>
</reference>
<keyword evidence="5" id="KW-1185">Reference proteome</keyword>
<evidence type="ECO:0000313" key="5">
    <source>
        <dbReference type="Proteomes" id="UP001151760"/>
    </source>
</evidence>
<keyword evidence="4" id="KW-0548">Nucleotidyltransferase</keyword>
<evidence type="ECO:0000256" key="1">
    <source>
        <dbReference type="PROSITE-ProRule" id="PRU00047"/>
    </source>
</evidence>
<feature type="region of interest" description="Disordered" evidence="2">
    <location>
        <begin position="38"/>
        <end position="62"/>
    </location>
</feature>
<dbReference type="GO" id="GO:0003964">
    <property type="term" value="F:RNA-directed DNA polymerase activity"/>
    <property type="evidence" value="ECO:0007669"/>
    <property type="project" value="UniProtKB-KW"/>
</dbReference>
<keyword evidence="4" id="KW-0808">Transferase</keyword>
<proteinExistence type="predicted"/>
<keyword evidence="1" id="KW-0862">Zinc</keyword>
<name>A0ABQ5HZ18_9ASTR</name>
<comment type="caution">
    <text evidence="4">The sequence shown here is derived from an EMBL/GenBank/DDBJ whole genome shotgun (WGS) entry which is preliminary data.</text>
</comment>
<dbReference type="SMART" id="SM00343">
    <property type="entry name" value="ZnF_C2HC"/>
    <property type="match status" value="2"/>
</dbReference>
<keyword evidence="4" id="KW-0695">RNA-directed DNA polymerase</keyword>
<dbReference type="Gene3D" id="4.10.60.10">
    <property type="entry name" value="Zinc finger, CCHC-type"/>
    <property type="match status" value="1"/>
</dbReference>
<evidence type="ECO:0000313" key="4">
    <source>
        <dbReference type="EMBL" id="GJT93100.1"/>
    </source>
</evidence>
<accession>A0ABQ5HZ18</accession>
<organism evidence="4 5">
    <name type="scientific">Tanacetum coccineum</name>
    <dbReference type="NCBI Taxonomy" id="301880"/>
    <lineage>
        <taxon>Eukaryota</taxon>
        <taxon>Viridiplantae</taxon>
        <taxon>Streptophyta</taxon>
        <taxon>Embryophyta</taxon>
        <taxon>Tracheophyta</taxon>
        <taxon>Spermatophyta</taxon>
        <taxon>Magnoliopsida</taxon>
        <taxon>eudicotyledons</taxon>
        <taxon>Gunneridae</taxon>
        <taxon>Pentapetalae</taxon>
        <taxon>asterids</taxon>
        <taxon>campanulids</taxon>
        <taxon>Asterales</taxon>
        <taxon>Asteraceae</taxon>
        <taxon>Asteroideae</taxon>
        <taxon>Anthemideae</taxon>
        <taxon>Anthemidinae</taxon>
        <taxon>Tanacetum</taxon>
    </lineage>
</organism>
<dbReference type="Proteomes" id="UP001151760">
    <property type="component" value="Unassembled WGS sequence"/>
</dbReference>
<sequence>MNQQSTLEALVIAIDETKICVAHESIVRDVRHEAKVARNANNKRKWEGGHQNNSGQQNKRQKVLRAYTARPDNKKGYVGKLPLCNMCKLHHTGPCTIKCNNCKRVGHVTRDCRTLVPSTIQRPPVANQKTLVTCYEYGKQGHYRSECSKLENQNFGNQKGN</sequence>
<dbReference type="InterPro" id="IPR001878">
    <property type="entry name" value="Znf_CCHC"/>
</dbReference>
<feature type="domain" description="CCHC-type" evidence="3">
    <location>
        <begin position="98"/>
        <end position="113"/>
    </location>
</feature>
<keyword evidence="1" id="KW-0479">Metal-binding</keyword>
<evidence type="ECO:0000256" key="2">
    <source>
        <dbReference type="SAM" id="MobiDB-lite"/>
    </source>
</evidence>
<protein>
    <submittedName>
        <fullName evidence="4">Reverse transcriptase domain-containing protein</fullName>
    </submittedName>
</protein>
<reference evidence="4" key="1">
    <citation type="journal article" date="2022" name="Int. J. Mol. Sci.">
        <title>Draft Genome of Tanacetum Coccineum: Genomic Comparison of Closely Related Tanacetum-Family Plants.</title>
        <authorList>
            <person name="Yamashiro T."/>
            <person name="Shiraishi A."/>
            <person name="Nakayama K."/>
            <person name="Satake H."/>
        </authorList>
    </citation>
    <scope>NUCLEOTIDE SEQUENCE</scope>
</reference>
<gene>
    <name evidence="4" type="ORF">Tco_1081945</name>
</gene>
<dbReference type="PROSITE" id="PS50158">
    <property type="entry name" value="ZF_CCHC"/>
    <property type="match status" value="1"/>
</dbReference>
<dbReference type="Pfam" id="PF00098">
    <property type="entry name" value="zf-CCHC"/>
    <property type="match status" value="1"/>
</dbReference>
<dbReference type="EMBL" id="BQNB010020172">
    <property type="protein sequence ID" value="GJT93100.1"/>
    <property type="molecule type" value="Genomic_DNA"/>
</dbReference>